<reference evidence="2 3" key="1">
    <citation type="submission" date="2016-10" db="EMBL/GenBank/DDBJ databases">
        <authorList>
            <person name="de Groot N.N."/>
        </authorList>
    </citation>
    <scope>NUCLEOTIDE SEQUENCE [LARGE SCALE GENOMIC DNA]</scope>
    <source>
        <strain evidence="2 3">MP1X4</strain>
    </source>
</reference>
<evidence type="ECO:0000313" key="2">
    <source>
        <dbReference type="EMBL" id="SDT64251.1"/>
    </source>
</evidence>
<name>A0A1H2C1D4_MUCMA</name>
<evidence type="ECO:0000313" key="3">
    <source>
        <dbReference type="Proteomes" id="UP000199679"/>
    </source>
</evidence>
<dbReference type="InterPro" id="IPR029060">
    <property type="entry name" value="PIN-like_dom_sf"/>
</dbReference>
<dbReference type="Proteomes" id="UP000199679">
    <property type="component" value="Chromosome I"/>
</dbReference>
<accession>A0A1H2C1D4</accession>
<dbReference type="SUPFAM" id="SSF88723">
    <property type="entry name" value="PIN domain-like"/>
    <property type="match status" value="1"/>
</dbReference>
<sequence length="135" mass="15420">MKVVLDSNVLLVALGKKSRFRPIWNSFIDGKYQLIISDDIVFEYTEILQQHSANGIAEIILEIFIESPDIIFQQVYYNWNAIKADPDDNKFFDIAVAANADYLVTNDAHFNAVKNLDFPSIKIITADEFMNIINS</sequence>
<dbReference type="PANTHER" id="PTHR34610:SF3">
    <property type="entry name" value="SSL7007 PROTEIN"/>
    <property type="match status" value="1"/>
</dbReference>
<dbReference type="EMBL" id="LT629740">
    <property type="protein sequence ID" value="SDT64251.1"/>
    <property type="molecule type" value="Genomic_DNA"/>
</dbReference>
<dbReference type="PANTHER" id="PTHR34610">
    <property type="entry name" value="SSL7007 PROTEIN"/>
    <property type="match status" value="1"/>
</dbReference>
<feature type="domain" description="PIN" evidence="1">
    <location>
        <begin position="2"/>
        <end position="108"/>
    </location>
</feature>
<protein>
    <submittedName>
        <fullName evidence="2">Putative toxin-antitoxin system toxin component, PIN family</fullName>
    </submittedName>
</protein>
<dbReference type="Pfam" id="PF13470">
    <property type="entry name" value="PIN_3"/>
    <property type="match status" value="1"/>
</dbReference>
<dbReference type="RefSeq" id="WP_091378586.1">
    <property type="nucleotide sequence ID" value="NZ_LT629740.1"/>
</dbReference>
<dbReference type="AlphaFoldDB" id="A0A1H2C1D4"/>
<dbReference type="InterPro" id="IPR002716">
    <property type="entry name" value="PIN_dom"/>
</dbReference>
<dbReference type="InterPro" id="IPR002850">
    <property type="entry name" value="PIN_toxin-like"/>
</dbReference>
<dbReference type="OrthoDB" id="9802590at2"/>
<organism evidence="2 3">
    <name type="scientific">Mucilaginibacter mallensis</name>
    <dbReference type="NCBI Taxonomy" id="652787"/>
    <lineage>
        <taxon>Bacteria</taxon>
        <taxon>Pseudomonadati</taxon>
        <taxon>Bacteroidota</taxon>
        <taxon>Sphingobacteriia</taxon>
        <taxon>Sphingobacteriales</taxon>
        <taxon>Sphingobacteriaceae</taxon>
        <taxon>Mucilaginibacter</taxon>
    </lineage>
</organism>
<keyword evidence="3" id="KW-1185">Reference proteome</keyword>
<dbReference type="STRING" id="652787.SAMN05216490_4534"/>
<gene>
    <name evidence="2" type="ORF">SAMN05216490_4534</name>
</gene>
<dbReference type="NCBIfam" id="TIGR00305">
    <property type="entry name" value="putative toxin-antitoxin system toxin component, PIN family"/>
    <property type="match status" value="1"/>
</dbReference>
<proteinExistence type="predicted"/>
<evidence type="ECO:0000259" key="1">
    <source>
        <dbReference type="Pfam" id="PF13470"/>
    </source>
</evidence>